<dbReference type="AlphaFoldDB" id="A0A917L6E7"/>
<keyword evidence="2" id="KW-0812">Transmembrane</keyword>
<evidence type="ECO:0000256" key="2">
    <source>
        <dbReference type="SAM" id="Phobius"/>
    </source>
</evidence>
<name>A0A917L6E7_9ACTN</name>
<comment type="caution">
    <text evidence="3">The sequence shown here is derived from an EMBL/GenBank/DDBJ whole genome shotgun (WGS) entry which is preliminary data.</text>
</comment>
<dbReference type="EMBL" id="BMMU01000014">
    <property type="protein sequence ID" value="GGJ42008.1"/>
    <property type="molecule type" value="Genomic_DNA"/>
</dbReference>
<accession>A0A917L6E7</accession>
<keyword evidence="4" id="KW-1185">Reference proteome</keyword>
<evidence type="ECO:0000313" key="3">
    <source>
        <dbReference type="EMBL" id="GGJ42008.1"/>
    </source>
</evidence>
<protein>
    <submittedName>
        <fullName evidence="3">Uncharacterized protein</fullName>
    </submittedName>
</protein>
<proteinExistence type="predicted"/>
<keyword evidence="2" id="KW-1133">Transmembrane helix</keyword>
<sequence>MEQRPDSHSHVPPAWARPGNRWGPRVYWPMLCLSIGLLAWRVIDGDSAGRIAVTACLVLMWTCLIAANQAARRKEARRETSA</sequence>
<evidence type="ECO:0000256" key="1">
    <source>
        <dbReference type="SAM" id="MobiDB-lite"/>
    </source>
</evidence>
<organism evidence="3 4">
    <name type="scientific">Streptomyces lacrimifluminis</name>
    <dbReference type="NCBI Taxonomy" id="1500077"/>
    <lineage>
        <taxon>Bacteria</taxon>
        <taxon>Bacillati</taxon>
        <taxon>Actinomycetota</taxon>
        <taxon>Actinomycetes</taxon>
        <taxon>Kitasatosporales</taxon>
        <taxon>Streptomycetaceae</taxon>
        <taxon>Streptomyces</taxon>
    </lineage>
</organism>
<reference evidence="3" key="2">
    <citation type="submission" date="2020-09" db="EMBL/GenBank/DDBJ databases">
        <authorList>
            <person name="Sun Q."/>
            <person name="Zhou Y."/>
        </authorList>
    </citation>
    <scope>NUCLEOTIDE SEQUENCE</scope>
    <source>
        <strain evidence="3">CGMCC 4.7272</strain>
    </source>
</reference>
<keyword evidence="2" id="KW-0472">Membrane</keyword>
<dbReference type="Proteomes" id="UP000625682">
    <property type="component" value="Unassembled WGS sequence"/>
</dbReference>
<feature type="region of interest" description="Disordered" evidence="1">
    <location>
        <begin position="1"/>
        <end position="22"/>
    </location>
</feature>
<reference evidence="3" key="1">
    <citation type="journal article" date="2014" name="Int. J. Syst. Evol. Microbiol.">
        <title>Complete genome sequence of Corynebacterium casei LMG S-19264T (=DSM 44701T), isolated from a smear-ripened cheese.</title>
        <authorList>
            <consortium name="US DOE Joint Genome Institute (JGI-PGF)"/>
            <person name="Walter F."/>
            <person name="Albersmeier A."/>
            <person name="Kalinowski J."/>
            <person name="Ruckert C."/>
        </authorList>
    </citation>
    <scope>NUCLEOTIDE SEQUENCE</scope>
    <source>
        <strain evidence="3">CGMCC 4.7272</strain>
    </source>
</reference>
<feature type="transmembrane region" description="Helical" evidence="2">
    <location>
        <begin position="26"/>
        <end position="43"/>
    </location>
</feature>
<evidence type="ECO:0000313" key="4">
    <source>
        <dbReference type="Proteomes" id="UP000625682"/>
    </source>
</evidence>
<gene>
    <name evidence="3" type="ORF">GCM10012282_43420</name>
</gene>
<feature type="transmembrane region" description="Helical" evidence="2">
    <location>
        <begin position="49"/>
        <end position="68"/>
    </location>
</feature>